<dbReference type="RefSeq" id="WP_345323075.1">
    <property type="nucleotide sequence ID" value="NZ_BAABGA010000035.1"/>
</dbReference>
<name>A0ABP8MUY3_9BACT</name>
<proteinExistence type="predicted"/>
<dbReference type="Proteomes" id="UP001500840">
    <property type="component" value="Unassembled WGS sequence"/>
</dbReference>
<protein>
    <submittedName>
        <fullName evidence="1">Uncharacterized protein</fullName>
    </submittedName>
</protein>
<organism evidence="1 2">
    <name type="scientific">Novipirellula rosea</name>
    <dbReference type="NCBI Taxonomy" id="1031540"/>
    <lineage>
        <taxon>Bacteria</taxon>
        <taxon>Pseudomonadati</taxon>
        <taxon>Planctomycetota</taxon>
        <taxon>Planctomycetia</taxon>
        <taxon>Pirellulales</taxon>
        <taxon>Pirellulaceae</taxon>
        <taxon>Novipirellula</taxon>
    </lineage>
</organism>
<dbReference type="EMBL" id="BAABGA010000035">
    <property type="protein sequence ID" value="GAA4455202.1"/>
    <property type="molecule type" value="Genomic_DNA"/>
</dbReference>
<accession>A0ABP8MUY3</accession>
<gene>
    <name evidence="1" type="ORF">GCM10023156_28820</name>
</gene>
<reference evidence="2" key="1">
    <citation type="journal article" date="2019" name="Int. J. Syst. Evol. Microbiol.">
        <title>The Global Catalogue of Microorganisms (GCM) 10K type strain sequencing project: providing services to taxonomists for standard genome sequencing and annotation.</title>
        <authorList>
            <consortium name="The Broad Institute Genomics Platform"/>
            <consortium name="The Broad Institute Genome Sequencing Center for Infectious Disease"/>
            <person name="Wu L."/>
            <person name="Ma J."/>
        </authorList>
    </citation>
    <scope>NUCLEOTIDE SEQUENCE [LARGE SCALE GENOMIC DNA]</scope>
    <source>
        <strain evidence="2">JCM 17759</strain>
    </source>
</reference>
<evidence type="ECO:0000313" key="1">
    <source>
        <dbReference type="EMBL" id="GAA4455202.1"/>
    </source>
</evidence>
<keyword evidence="2" id="KW-1185">Reference proteome</keyword>
<comment type="caution">
    <text evidence="1">The sequence shown here is derived from an EMBL/GenBank/DDBJ whole genome shotgun (WGS) entry which is preliminary data.</text>
</comment>
<evidence type="ECO:0000313" key="2">
    <source>
        <dbReference type="Proteomes" id="UP001500840"/>
    </source>
</evidence>
<sequence>MQLYSKSLHDALKPGISRQDSLSQGDTDRVATFIVDLAANADFTDQAAAVIRLTRDIDVPRPSVRAQFGCRLR</sequence>